<gene>
    <name evidence="1" type="ORF">NCTC9836_00274</name>
</gene>
<protein>
    <submittedName>
        <fullName evidence="1">Uncharacterized protein</fullName>
    </submittedName>
</protein>
<evidence type="ECO:0000313" key="1">
    <source>
        <dbReference type="EMBL" id="SUY45429.1"/>
    </source>
</evidence>
<name>A0A381J6G2_9CLOT</name>
<evidence type="ECO:0000313" key="2">
    <source>
        <dbReference type="Proteomes" id="UP000254664"/>
    </source>
</evidence>
<keyword evidence="2" id="KW-1185">Reference proteome</keyword>
<organism evidence="1 2">
    <name type="scientific">Clostridium putrefaciens</name>
    <dbReference type="NCBI Taxonomy" id="99675"/>
    <lineage>
        <taxon>Bacteria</taxon>
        <taxon>Bacillati</taxon>
        <taxon>Bacillota</taxon>
        <taxon>Clostridia</taxon>
        <taxon>Eubacteriales</taxon>
        <taxon>Clostridiaceae</taxon>
        <taxon>Clostridium</taxon>
    </lineage>
</organism>
<dbReference type="EMBL" id="UFWZ01000001">
    <property type="protein sequence ID" value="SUY45429.1"/>
    <property type="molecule type" value="Genomic_DNA"/>
</dbReference>
<sequence length="38" mass="4390">MVKVVTDEQGIFESLYEVKDTVQSFIKETGKGSYKNYK</sequence>
<accession>A0A381J6G2</accession>
<proteinExistence type="predicted"/>
<dbReference type="AlphaFoldDB" id="A0A381J6G2"/>
<dbReference type="Proteomes" id="UP000254664">
    <property type="component" value="Unassembled WGS sequence"/>
</dbReference>
<reference evidence="1 2" key="1">
    <citation type="submission" date="2018-06" db="EMBL/GenBank/DDBJ databases">
        <authorList>
            <consortium name="Pathogen Informatics"/>
            <person name="Doyle S."/>
        </authorList>
    </citation>
    <scope>NUCLEOTIDE SEQUENCE [LARGE SCALE GENOMIC DNA]</scope>
    <source>
        <strain evidence="1 2">NCTC9836</strain>
    </source>
</reference>